<name>A0A2J6TMR5_9HELO</name>
<dbReference type="OrthoDB" id="1577640at2759"/>
<dbReference type="InParanoid" id="A0A2J6TMR5"/>
<dbReference type="SUPFAM" id="SSF48403">
    <property type="entry name" value="Ankyrin repeat"/>
    <property type="match status" value="1"/>
</dbReference>
<dbReference type="RefSeq" id="XP_024741214.1">
    <property type="nucleotide sequence ID" value="XM_024874108.1"/>
</dbReference>
<dbReference type="Pfam" id="PF00023">
    <property type="entry name" value="Ank"/>
    <property type="match status" value="2"/>
</dbReference>
<dbReference type="AlphaFoldDB" id="A0A2J6TMR5"/>
<keyword evidence="2" id="KW-0040">ANK repeat</keyword>
<dbReference type="PANTHER" id="PTHR10039">
    <property type="entry name" value="AMELOGENIN"/>
    <property type="match status" value="1"/>
</dbReference>
<feature type="domain" description="Nephrocystin 3-like N-terminal" evidence="4">
    <location>
        <begin position="1"/>
        <end position="91"/>
    </location>
</feature>
<dbReference type="PROSITE" id="PS50088">
    <property type="entry name" value="ANK_REPEAT"/>
    <property type="match status" value="1"/>
</dbReference>
<gene>
    <name evidence="5" type="ORF">K444DRAFT_521214</name>
</gene>
<dbReference type="Pfam" id="PF22939">
    <property type="entry name" value="WHD_GPIID"/>
    <property type="match status" value="1"/>
</dbReference>
<dbReference type="Gene3D" id="1.25.40.20">
    <property type="entry name" value="Ankyrin repeat-containing domain"/>
    <property type="match status" value="1"/>
</dbReference>
<evidence type="ECO:0000259" key="4">
    <source>
        <dbReference type="Pfam" id="PF24883"/>
    </source>
</evidence>
<reference evidence="5 6" key="1">
    <citation type="submission" date="2016-04" db="EMBL/GenBank/DDBJ databases">
        <title>A degradative enzymes factory behind the ericoid mycorrhizal symbiosis.</title>
        <authorList>
            <consortium name="DOE Joint Genome Institute"/>
            <person name="Martino E."/>
            <person name="Morin E."/>
            <person name="Grelet G."/>
            <person name="Kuo A."/>
            <person name="Kohler A."/>
            <person name="Daghino S."/>
            <person name="Barry K."/>
            <person name="Choi C."/>
            <person name="Cichocki N."/>
            <person name="Clum A."/>
            <person name="Copeland A."/>
            <person name="Hainaut M."/>
            <person name="Haridas S."/>
            <person name="Labutti K."/>
            <person name="Lindquist E."/>
            <person name="Lipzen A."/>
            <person name="Khouja H.-R."/>
            <person name="Murat C."/>
            <person name="Ohm R."/>
            <person name="Olson A."/>
            <person name="Spatafora J."/>
            <person name="Veneault-Fourrey C."/>
            <person name="Henrissat B."/>
            <person name="Grigoriev I."/>
            <person name="Martin F."/>
            <person name="Perotto S."/>
        </authorList>
    </citation>
    <scope>NUCLEOTIDE SEQUENCE [LARGE SCALE GENOMIC DNA]</scope>
    <source>
        <strain evidence="5 6">E</strain>
    </source>
</reference>
<proteinExistence type="predicted"/>
<feature type="repeat" description="ANK" evidence="2">
    <location>
        <begin position="437"/>
        <end position="460"/>
    </location>
</feature>
<dbReference type="Pfam" id="PF24883">
    <property type="entry name" value="NPHP3_N"/>
    <property type="match status" value="1"/>
</dbReference>
<feature type="domain" description="GPI inositol-deacylase winged helix" evidence="3">
    <location>
        <begin position="207"/>
        <end position="302"/>
    </location>
</feature>
<dbReference type="STRING" id="1095630.A0A2J6TMR5"/>
<dbReference type="PANTHER" id="PTHR10039:SF16">
    <property type="entry name" value="GPI INOSITOL-DEACYLASE"/>
    <property type="match status" value="1"/>
</dbReference>
<dbReference type="InterPro" id="IPR036770">
    <property type="entry name" value="Ankyrin_rpt-contain_sf"/>
</dbReference>
<evidence type="ECO:0000313" key="6">
    <source>
        <dbReference type="Proteomes" id="UP000235371"/>
    </source>
</evidence>
<keyword evidence="6" id="KW-1185">Reference proteome</keyword>
<dbReference type="Proteomes" id="UP000235371">
    <property type="component" value="Unassembled WGS sequence"/>
</dbReference>
<organism evidence="5 6">
    <name type="scientific">Hyaloscypha bicolor E</name>
    <dbReference type="NCBI Taxonomy" id="1095630"/>
    <lineage>
        <taxon>Eukaryota</taxon>
        <taxon>Fungi</taxon>
        <taxon>Dikarya</taxon>
        <taxon>Ascomycota</taxon>
        <taxon>Pezizomycotina</taxon>
        <taxon>Leotiomycetes</taxon>
        <taxon>Helotiales</taxon>
        <taxon>Hyaloscyphaceae</taxon>
        <taxon>Hyaloscypha</taxon>
        <taxon>Hyaloscypha bicolor</taxon>
    </lineage>
</organism>
<dbReference type="InterPro" id="IPR002110">
    <property type="entry name" value="Ankyrin_rpt"/>
</dbReference>
<dbReference type="EMBL" id="KZ613767">
    <property type="protein sequence ID" value="PMD64310.1"/>
    <property type="molecule type" value="Genomic_DNA"/>
</dbReference>
<dbReference type="GeneID" id="36582188"/>
<keyword evidence="1" id="KW-0677">Repeat</keyword>
<dbReference type="InterPro" id="IPR056884">
    <property type="entry name" value="NPHP3-like_N"/>
</dbReference>
<sequence>MVRSLICGLSQQCVKIPTSLEHLFSSCENGQRQPPLDSLLEVLRHTIQEFPQSYIILDALDECTDRAELTAILERMAGWKLDESHLLVTSRKEHDIQRSLESIIDTQNTICLESELVDRDILTYVRHTLSTDKSLSKWQKDPTIREEIESALIKGAHGMFRWTTCQIETLRKCRNRMALRKALKTLPQTLGETYERILCAINEDDSDYAIRILRWLAFCRRPLLIEEIAEVIAIDVERNPAFNNDEVLEDPLEVLSICSSLVTITVTEGYLSTKRIVTLAHYSVKEYLTTEKILHSRAAQYSIQGIACNKFIAMGCISYLLRFQGSGPFLDATIQESKLALYAARFWITHTQAATQNAEDLNRLIMELFSTENGAYLNWSRIYDLDWDWEGPDFDRTLAEVPAPLYIASLSGLAEIADLLLFKARADVNAQGGMFGTPLQAASIGGHDRIIELLLNRGAS</sequence>
<evidence type="ECO:0000313" key="5">
    <source>
        <dbReference type="EMBL" id="PMD64310.1"/>
    </source>
</evidence>
<evidence type="ECO:0000256" key="1">
    <source>
        <dbReference type="ARBA" id="ARBA00022737"/>
    </source>
</evidence>
<dbReference type="InterPro" id="IPR054471">
    <property type="entry name" value="GPIID_WHD"/>
</dbReference>
<dbReference type="PROSITE" id="PS50297">
    <property type="entry name" value="ANK_REP_REGION"/>
    <property type="match status" value="1"/>
</dbReference>
<evidence type="ECO:0000256" key="2">
    <source>
        <dbReference type="PROSITE-ProRule" id="PRU00023"/>
    </source>
</evidence>
<protein>
    <submittedName>
        <fullName evidence="5">Uncharacterized protein</fullName>
    </submittedName>
</protein>
<accession>A0A2J6TMR5</accession>
<evidence type="ECO:0000259" key="3">
    <source>
        <dbReference type="Pfam" id="PF22939"/>
    </source>
</evidence>